<dbReference type="Proteomes" id="UP000663889">
    <property type="component" value="Unassembled WGS sequence"/>
</dbReference>
<dbReference type="Proteomes" id="UP000663874">
    <property type="component" value="Unassembled WGS sequence"/>
</dbReference>
<comment type="caution">
    <text evidence="1">The sequence shown here is derived from an EMBL/GenBank/DDBJ whole genome shotgun (WGS) entry which is preliminary data.</text>
</comment>
<reference evidence="1" key="1">
    <citation type="submission" date="2021-02" db="EMBL/GenBank/DDBJ databases">
        <authorList>
            <person name="Nowell W R."/>
        </authorList>
    </citation>
    <scope>NUCLEOTIDE SEQUENCE</scope>
</reference>
<organism evidence="1 3">
    <name type="scientific">Rotaria sordida</name>
    <dbReference type="NCBI Taxonomy" id="392033"/>
    <lineage>
        <taxon>Eukaryota</taxon>
        <taxon>Metazoa</taxon>
        <taxon>Spiralia</taxon>
        <taxon>Gnathifera</taxon>
        <taxon>Rotifera</taxon>
        <taxon>Eurotatoria</taxon>
        <taxon>Bdelloidea</taxon>
        <taxon>Philodinida</taxon>
        <taxon>Philodinidae</taxon>
        <taxon>Rotaria</taxon>
    </lineage>
</organism>
<feature type="non-terminal residue" evidence="1">
    <location>
        <position position="165"/>
    </location>
</feature>
<evidence type="ECO:0000313" key="2">
    <source>
        <dbReference type="EMBL" id="CAF4240654.1"/>
    </source>
</evidence>
<accession>A0A815WX13</accession>
<protein>
    <submittedName>
        <fullName evidence="1">Uncharacterized protein</fullName>
    </submittedName>
</protein>
<dbReference type="Gene3D" id="3.90.176.10">
    <property type="entry name" value="Toxin ADP-ribosyltransferase, Chain A, domain 1"/>
    <property type="match status" value="1"/>
</dbReference>
<gene>
    <name evidence="2" type="ORF">FNK824_LOCUS38148</name>
    <name evidence="1" type="ORF">SEV965_LOCUS38718</name>
</gene>
<dbReference type="EMBL" id="CAJNOU010010289">
    <property type="protein sequence ID" value="CAF1551511.1"/>
    <property type="molecule type" value="Genomic_DNA"/>
</dbReference>
<name>A0A815WX13_9BILA</name>
<sequence>MVSINDDMVKRLEARSYDIFQEPLTPLTPICIHDQKSIISLEQAVEPLISILPNLQTFVSIAKEKCENPSDGLTQDESASIMLYSMDWQPMEQCLYYVLNAILRCNDREKLKPWLLYLTLFIRALSRLPSISVIVYRQVQIGLTERYPIEKTFIWWTFSLCTLSL</sequence>
<dbReference type="EMBL" id="CAJOBE010020998">
    <property type="protein sequence ID" value="CAF4240654.1"/>
    <property type="molecule type" value="Genomic_DNA"/>
</dbReference>
<evidence type="ECO:0000313" key="1">
    <source>
        <dbReference type="EMBL" id="CAF1551511.1"/>
    </source>
</evidence>
<evidence type="ECO:0000313" key="3">
    <source>
        <dbReference type="Proteomes" id="UP000663889"/>
    </source>
</evidence>
<dbReference type="AlphaFoldDB" id="A0A815WX13"/>
<feature type="non-terminal residue" evidence="1">
    <location>
        <position position="1"/>
    </location>
</feature>
<proteinExistence type="predicted"/>